<gene>
    <name evidence="1" type="ORF">MFIFM68171_02785</name>
</gene>
<accession>A0ABQ0G484</accession>
<organism evidence="1 2">
    <name type="scientific">Madurella fahalii</name>
    <dbReference type="NCBI Taxonomy" id="1157608"/>
    <lineage>
        <taxon>Eukaryota</taxon>
        <taxon>Fungi</taxon>
        <taxon>Dikarya</taxon>
        <taxon>Ascomycota</taxon>
        <taxon>Pezizomycotina</taxon>
        <taxon>Sordariomycetes</taxon>
        <taxon>Sordariomycetidae</taxon>
        <taxon>Sordariales</taxon>
        <taxon>Sordariales incertae sedis</taxon>
        <taxon>Madurella</taxon>
    </lineage>
</organism>
<reference evidence="1 2" key="1">
    <citation type="submission" date="2024-09" db="EMBL/GenBank/DDBJ databases">
        <title>Itraconazole resistance in Madurella fahalii resulting from another homologue of gene encoding cytochrome P450 14-alpha sterol demethylase (CYP51).</title>
        <authorList>
            <person name="Yoshioka I."/>
            <person name="Fahal A.H."/>
            <person name="Kaneko S."/>
            <person name="Yaguchi T."/>
        </authorList>
    </citation>
    <scope>NUCLEOTIDE SEQUENCE [LARGE SCALE GENOMIC DNA]</scope>
    <source>
        <strain evidence="1 2">IFM 68171</strain>
    </source>
</reference>
<evidence type="ECO:0000313" key="2">
    <source>
        <dbReference type="Proteomes" id="UP001628179"/>
    </source>
</evidence>
<dbReference type="EMBL" id="BAAFSV010000002">
    <property type="protein sequence ID" value="GAB1312575.1"/>
    <property type="molecule type" value="Genomic_DNA"/>
</dbReference>
<name>A0ABQ0G484_9PEZI</name>
<keyword evidence="2" id="KW-1185">Reference proteome</keyword>
<dbReference type="GeneID" id="98173530"/>
<protein>
    <submittedName>
        <fullName evidence="1">Uncharacterized protein</fullName>
    </submittedName>
</protein>
<dbReference type="RefSeq" id="XP_070914308.1">
    <property type="nucleotide sequence ID" value="XM_071058207.1"/>
</dbReference>
<proteinExistence type="predicted"/>
<comment type="caution">
    <text evidence="1">The sequence shown here is derived from an EMBL/GenBank/DDBJ whole genome shotgun (WGS) entry which is preliminary data.</text>
</comment>
<sequence length="131" mass="14186">MGATRNGAVNASVGIIMLTSAEFRDTIARIARLIPESKDKSVKLESGFGTLMSYLVIPSLMGLNQRFPVDLTVLYPGNTEVMNIGVFSISSTQLLLAALRACLRSAFLETSLDSTPLFEAYMAMTDITRMG</sequence>
<evidence type="ECO:0000313" key="1">
    <source>
        <dbReference type="EMBL" id="GAB1312575.1"/>
    </source>
</evidence>
<dbReference type="Proteomes" id="UP001628179">
    <property type="component" value="Unassembled WGS sequence"/>
</dbReference>